<keyword evidence="5" id="KW-0998">Cell outer membrane</keyword>
<dbReference type="Pfam" id="PF13627">
    <property type="entry name" value="LptM_cons"/>
    <property type="match status" value="1"/>
</dbReference>
<accession>A0A2A5JKV2</accession>
<dbReference type="EMBL" id="NKHF01000098">
    <property type="protein sequence ID" value="PCK30074.1"/>
    <property type="molecule type" value="Genomic_DNA"/>
</dbReference>
<dbReference type="InterPro" id="IPR032831">
    <property type="entry name" value="LptM_cons"/>
</dbReference>
<comment type="caution">
    <text evidence="8">The sequence shown here is derived from an EMBL/GenBank/DDBJ whole genome shotgun (WGS) entry which is preliminary data.</text>
</comment>
<evidence type="ECO:0000256" key="1">
    <source>
        <dbReference type="ARBA" id="ARBA00004459"/>
    </source>
</evidence>
<evidence type="ECO:0008006" key="10">
    <source>
        <dbReference type="Google" id="ProtNLM"/>
    </source>
</evidence>
<evidence type="ECO:0000256" key="2">
    <source>
        <dbReference type="ARBA" id="ARBA00022729"/>
    </source>
</evidence>
<dbReference type="GO" id="GO:0009279">
    <property type="term" value="C:cell outer membrane"/>
    <property type="evidence" value="ECO:0007669"/>
    <property type="project" value="UniProtKB-SubCell"/>
</dbReference>
<feature type="region of interest" description="Disordered" evidence="7">
    <location>
        <begin position="29"/>
        <end position="58"/>
    </location>
</feature>
<feature type="compositionally biased region" description="Low complexity" evidence="7">
    <location>
        <begin position="34"/>
        <end position="50"/>
    </location>
</feature>
<dbReference type="PROSITE" id="PS51257">
    <property type="entry name" value="PROKAR_LIPOPROTEIN"/>
    <property type="match status" value="1"/>
</dbReference>
<dbReference type="NCBIfam" id="NF047847">
    <property type="entry name" value="SS_mature_LptM"/>
    <property type="match status" value="1"/>
</dbReference>
<dbReference type="Proteomes" id="UP000228621">
    <property type="component" value="Unassembled WGS sequence"/>
</dbReference>
<evidence type="ECO:0000256" key="6">
    <source>
        <dbReference type="ARBA" id="ARBA00023288"/>
    </source>
</evidence>
<keyword evidence="2" id="KW-0732">Signal</keyword>
<keyword evidence="6" id="KW-0449">Lipoprotein</keyword>
<evidence type="ECO:0000256" key="3">
    <source>
        <dbReference type="ARBA" id="ARBA00023136"/>
    </source>
</evidence>
<evidence type="ECO:0000313" key="9">
    <source>
        <dbReference type="Proteomes" id="UP000228621"/>
    </source>
</evidence>
<comment type="subcellular location">
    <subcellularLocation>
        <location evidence="1">Cell outer membrane</location>
        <topology evidence="1">Lipid-anchor</topology>
    </subcellularLocation>
</comment>
<proteinExistence type="predicted"/>
<keyword evidence="9" id="KW-1185">Reference proteome</keyword>
<gene>
    <name evidence="8" type="ORF">CEX98_19365</name>
</gene>
<dbReference type="RefSeq" id="WP_099643658.1">
    <property type="nucleotide sequence ID" value="NZ_NKHF01000098.1"/>
</dbReference>
<keyword evidence="4" id="KW-0564">Palmitate</keyword>
<evidence type="ECO:0000313" key="8">
    <source>
        <dbReference type="EMBL" id="PCK30074.1"/>
    </source>
</evidence>
<keyword evidence="3" id="KW-0472">Membrane</keyword>
<dbReference type="AlphaFoldDB" id="A0A2A5JKV2"/>
<evidence type="ECO:0000256" key="7">
    <source>
        <dbReference type="SAM" id="MobiDB-lite"/>
    </source>
</evidence>
<reference evidence="9" key="1">
    <citation type="journal article" date="2019" name="Genome Announc.">
        <title>Draft Genome Sequence of Pseudoalteromonas piscicida Strain 36Y ROTHPW, an Hypersaline Seawater Isolate from the South Coast of Sonora, Mexico.</title>
        <authorList>
            <person name="Sanchez-Diaz R."/>
            <person name="Molina-Garza Z.J."/>
            <person name="Cruz-Suarez L.E."/>
            <person name="Selvin J."/>
            <person name="Kiran G.S."/>
            <person name="Ibarra-Gamez J.C."/>
            <person name="Gomez-Gil B."/>
            <person name="Galaviz-Silva L."/>
        </authorList>
    </citation>
    <scope>NUCLEOTIDE SEQUENCE [LARGE SCALE GENOMIC DNA]</scope>
    <source>
        <strain evidence="9">36Y_RITHPW</strain>
    </source>
</reference>
<protein>
    <recommendedName>
        <fullName evidence="10">Lipoprotein</fullName>
    </recommendedName>
</protein>
<name>A0A2A5JKV2_PSEO7</name>
<sequence>MKATPYKFSVTALVFTTLIGLSGCGQSGPLYLPEQQAKKQNQPKPAQPKAPEAEHQER</sequence>
<evidence type="ECO:0000256" key="5">
    <source>
        <dbReference type="ARBA" id="ARBA00023237"/>
    </source>
</evidence>
<dbReference type="OrthoDB" id="6371029at2"/>
<evidence type="ECO:0000256" key="4">
    <source>
        <dbReference type="ARBA" id="ARBA00023139"/>
    </source>
</evidence>
<organism evidence="8 9">
    <name type="scientific">Pseudoalteromonas piscicida</name>
    <dbReference type="NCBI Taxonomy" id="43662"/>
    <lineage>
        <taxon>Bacteria</taxon>
        <taxon>Pseudomonadati</taxon>
        <taxon>Pseudomonadota</taxon>
        <taxon>Gammaproteobacteria</taxon>
        <taxon>Alteromonadales</taxon>
        <taxon>Pseudoalteromonadaceae</taxon>
        <taxon>Pseudoalteromonas</taxon>
    </lineage>
</organism>